<dbReference type="Proteomes" id="UP000776650">
    <property type="component" value="Unassembled WGS sequence"/>
</dbReference>
<evidence type="ECO:0000256" key="1">
    <source>
        <dbReference type="SAM" id="MobiDB-lite"/>
    </source>
</evidence>
<dbReference type="RefSeq" id="WP_303913341.1">
    <property type="nucleotide sequence ID" value="NZ_DYXM01000187.1"/>
</dbReference>
<feature type="compositionally biased region" description="Acidic residues" evidence="1">
    <location>
        <begin position="205"/>
        <end position="221"/>
    </location>
</feature>
<feature type="compositionally biased region" description="Polar residues" evidence="1">
    <location>
        <begin position="283"/>
        <end position="299"/>
    </location>
</feature>
<sequence>MLERTTVYVDTSYLLASFYNSWEEGAREQLEVSLSNVVHTLDRISKSQSRQPVHRQFWYDGVPDSGPHRYQRTLRVIDGVILRTGQLIEWGNRRSQKAVDTRLVADMVIAAHRQQCTDMVLVSGDADMIPGVEAAVEAGVRVHLVGFGWDSVSSALRNACDTSLMLDPRSDFADSMQIRVLEGPLPPQVKHPRPNPNGEPGHEDGGEEEFKESVDIEDVDFQPERARDESVAGAHGKGKVPAPDDTVPVAPNDGAAGEGAAEPDAGDGDTAENAESSELGEGATSTPSSAGMTASQPGSAQWPGGSERDGADAGASQPAHDRDSAPETPDRIDDADVAEDDDPAGPGPGEVVERAYAGGAAGASDGSERVTETADASEVSDVRQSEYAGQDGSHRGRTTVTVTRRSVTVTARAERARMSAGDERDGSGDEDSPRPNPGMMAARRRPMRSRYVPLTEEVWSSSGEASPYDVGQQYATWWYQHAADDEQRQKAHTLTGGALPPEIDRPLLQFACQMLHEFTLNEFQRVALRDGFHEGIRGIVMQR</sequence>
<dbReference type="InterPro" id="IPR021139">
    <property type="entry name" value="NYN"/>
</dbReference>
<dbReference type="PANTHER" id="PTHR35458">
    <property type="entry name" value="SLR0755 PROTEIN"/>
    <property type="match status" value="1"/>
</dbReference>
<feature type="compositionally biased region" description="Pro residues" evidence="1">
    <location>
        <begin position="184"/>
        <end position="197"/>
    </location>
</feature>
<organism evidence="3 4">
    <name type="scientific">Dietzia timorensis</name>
    <dbReference type="NCBI Taxonomy" id="499555"/>
    <lineage>
        <taxon>Bacteria</taxon>
        <taxon>Bacillati</taxon>
        <taxon>Actinomycetota</taxon>
        <taxon>Actinomycetes</taxon>
        <taxon>Mycobacteriales</taxon>
        <taxon>Dietziaceae</taxon>
        <taxon>Dietzia</taxon>
    </lineage>
</organism>
<reference evidence="3" key="1">
    <citation type="journal article" date="2021" name="PeerJ">
        <title>Extensive microbial diversity within the chicken gut microbiome revealed by metagenomics and culture.</title>
        <authorList>
            <person name="Gilroy R."/>
            <person name="Ravi A."/>
            <person name="Getino M."/>
            <person name="Pursley I."/>
            <person name="Horton D.L."/>
            <person name="Alikhan N.F."/>
            <person name="Baker D."/>
            <person name="Gharbi K."/>
            <person name="Hall N."/>
            <person name="Watson M."/>
            <person name="Adriaenssens E.M."/>
            <person name="Foster-Nyarko E."/>
            <person name="Jarju S."/>
            <person name="Secka A."/>
            <person name="Antonio M."/>
            <person name="Oren A."/>
            <person name="Chaudhuri R.R."/>
            <person name="La Ragione R."/>
            <person name="Hildebrand F."/>
            <person name="Pallen M.J."/>
        </authorList>
    </citation>
    <scope>NUCLEOTIDE SEQUENCE</scope>
    <source>
        <strain evidence="3">ChiGjej1B1-18357</strain>
    </source>
</reference>
<dbReference type="Pfam" id="PF01936">
    <property type="entry name" value="NYN"/>
    <property type="match status" value="1"/>
</dbReference>
<feature type="region of interest" description="Disordered" evidence="1">
    <location>
        <begin position="184"/>
        <end position="444"/>
    </location>
</feature>
<comment type="caution">
    <text evidence="3">The sequence shown here is derived from an EMBL/GenBank/DDBJ whole genome shotgun (WGS) entry which is preliminary data.</text>
</comment>
<evidence type="ECO:0000313" key="4">
    <source>
        <dbReference type="Proteomes" id="UP000776650"/>
    </source>
</evidence>
<evidence type="ECO:0000313" key="3">
    <source>
        <dbReference type="EMBL" id="HJE91274.1"/>
    </source>
</evidence>
<evidence type="ECO:0000259" key="2">
    <source>
        <dbReference type="Pfam" id="PF01936"/>
    </source>
</evidence>
<dbReference type="AlphaFoldDB" id="A0A921F710"/>
<feature type="compositionally biased region" description="Low complexity" evidence="1">
    <location>
        <begin position="240"/>
        <end position="263"/>
    </location>
</feature>
<feature type="domain" description="NYN" evidence="2">
    <location>
        <begin position="5"/>
        <end position="164"/>
    </location>
</feature>
<gene>
    <name evidence="3" type="ORF">K8V11_09730</name>
</gene>
<feature type="compositionally biased region" description="Basic and acidic residues" evidence="1">
    <location>
        <begin position="412"/>
        <end position="433"/>
    </location>
</feature>
<name>A0A921F710_9ACTN</name>
<dbReference type="GO" id="GO:0004540">
    <property type="term" value="F:RNA nuclease activity"/>
    <property type="evidence" value="ECO:0007669"/>
    <property type="project" value="InterPro"/>
</dbReference>
<proteinExistence type="predicted"/>
<dbReference type="EMBL" id="DYXM01000187">
    <property type="protein sequence ID" value="HJE91274.1"/>
    <property type="molecule type" value="Genomic_DNA"/>
</dbReference>
<dbReference type="PANTHER" id="PTHR35458:SF8">
    <property type="entry name" value="SLR0650 PROTEIN"/>
    <property type="match status" value="1"/>
</dbReference>
<reference evidence="3" key="2">
    <citation type="submission" date="2021-09" db="EMBL/GenBank/DDBJ databases">
        <authorList>
            <person name="Gilroy R."/>
        </authorList>
    </citation>
    <scope>NUCLEOTIDE SEQUENCE</scope>
    <source>
        <strain evidence="3">ChiGjej1B1-18357</strain>
    </source>
</reference>
<accession>A0A921F710</accession>
<dbReference type="InterPro" id="IPR047140">
    <property type="entry name" value="LabA"/>
</dbReference>
<protein>
    <submittedName>
        <fullName evidence="3">NYN domain-containing protein</fullName>
    </submittedName>
</protein>
<feature type="compositionally biased region" description="Basic and acidic residues" evidence="1">
    <location>
        <begin position="319"/>
        <end position="334"/>
    </location>
</feature>
<feature type="compositionally biased region" description="Low complexity" evidence="1">
    <location>
        <begin position="398"/>
        <end position="411"/>
    </location>
</feature>
<dbReference type="Gene3D" id="3.40.50.1010">
    <property type="entry name" value="5'-nuclease"/>
    <property type="match status" value="1"/>
</dbReference>